<reference evidence="2 3" key="2">
    <citation type="submission" date="2013-02" db="EMBL/GenBank/DDBJ databases">
        <title>The Genome Sequence of Plasmodium falciparum FCH/4.</title>
        <authorList>
            <consortium name="The Broad Institute Genome Sequencing Platform"/>
            <consortium name="The Broad Institute Genome Sequencing Center for Infectious Disease"/>
            <person name="Neafsey D."/>
            <person name="Cheeseman I."/>
            <person name="Volkman S."/>
            <person name="Adams J."/>
            <person name="Walker B."/>
            <person name="Young S.K."/>
            <person name="Zeng Q."/>
            <person name="Gargeya S."/>
            <person name="Fitzgerald M."/>
            <person name="Haas B."/>
            <person name="Abouelleil A."/>
            <person name="Alvarado L."/>
            <person name="Arachchi H.M."/>
            <person name="Berlin A.M."/>
            <person name="Chapman S.B."/>
            <person name="Dewar J."/>
            <person name="Goldberg J."/>
            <person name="Griggs A."/>
            <person name="Gujja S."/>
            <person name="Hansen M."/>
            <person name="Howarth C."/>
            <person name="Imamovic A."/>
            <person name="Larimer J."/>
            <person name="McCowan C."/>
            <person name="Murphy C."/>
            <person name="Neiman D."/>
            <person name="Pearson M."/>
            <person name="Priest M."/>
            <person name="Roberts A."/>
            <person name="Saif S."/>
            <person name="Shea T."/>
            <person name="Sisk P."/>
            <person name="Sykes S."/>
            <person name="Wortman J."/>
            <person name="Nusbaum C."/>
            <person name="Birren B."/>
        </authorList>
    </citation>
    <scope>NUCLEOTIDE SEQUENCE [LARGE SCALE GENOMIC DNA]</scope>
    <source>
        <strain evidence="2 3">FCH/4</strain>
    </source>
</reference>
<name>A0A024VT42_PLAFA</name>
<feature type="compositionally biased region" description="Low complexity" evidence="1">
    <location>
        <begin position="608"/>
        <end position="650"/>
    </location>
</feature>
<protein>
    <submittedName>
        <fullName evidence="2">Uncharacterized protein</fullName>
    </submittedName>
</protein>
<dbReference type="Proteomes" id="UP000030656">
    <property type="component" value="Unassembled WGS sequence"/>
</dbReference>
<evidence type="ECO:0000313" key="2">
    <source>
        <dbReference type="EMBL" id="ETW31468.1"/>
    </source>
</evidence>
<feature type="region of interest" description="Disordered" evidence="1">
    <location>
        <begin position="591"/>
        <end position="650"/>
    </location>
</feature>
<proteinExistence type="predicted"/>
<reference evidence="2 3" key="1">
    <citation type="submission" date="2013-02" db="EMBL/GenBank/DDBJ databases">
        <title>The Genome Annotation of Plasmodium falciparum FCH/4.</title>
        <authorList>
            <consortium name="The Broad Institute Genome Sequencing Platform"/>
            <consortium name="The Broad Institute Genome Sequencing Center for Infectious Disease"/>
            <person name="Neafsey D."/>
            <person name="Hoffman S."/>
            <person name="Volkman S."/>
            <person name="Rosenthal P."/>
            <person name="Walker B."/>
            <person name="Young S.K."/>
            <person name="Zeng Q."/>
            <person name="Gargeya S."/>
            <person name="Fitzgerald M."/>
            <person name="Haas B."/>
            <person name="Abouelleil A."/>
            <person name="Allen A.W."/>
            <person name="Alvarado L."/>
            <person name="Arachchi H.M."/>
            <person name="Berlin A.M."/>
            <person name="Chapman S.B."/>
            <person name="Gainer-Dewar J."/>
            <person name="Goldberg J."/>
            <person name="Griggs A."/>
            <person name="Gujja S."/>
            <person name="Hansen M."/>
            <person name="Howarth C."/>
            <person name="Imamovic A."/>
            <person name="Ireland A."/>
            <person name="Larimer J."/>
            <person name="McCowan C."/>
            <person name="Murphy C."/>
            <person name="Pearson M."/>
            <person name="Poon T.W."/>
            <person name="Priest M."/>
            <person name="Roberts A."/>
            <person name="Saif S."/>
            <person name="Shea T."/>
            <person name="Sisk P."/>
            <person name="Sykes S."/>
            <person name="Wortman J."/>
            <person name="Nusbaum C."/>
            <person name="Birren B."/>
        </authorList>
    </citation>
    <scope>NUCLEOTIDE SEQUENCE [LARGE SCALE GENOMIC DNA]</scope>
    <source>
        <strain evidence="2 3">FCH/4</strain>
    </source>
</reference>
<sequence>MNESLEIIGEGNKMIVLRTHDKYDIDDDYNNEKKNENYVNNLRLLNNEFNFLNNGNVKIDNMVISYSYFYILKHIHLYSYIFIKRSVLKIVKKNEMKVLNITLQNNWIKKIRYNKFRIFDKSYLADNNFVIFNNEFVELIRNTIDFYYFNKNKKKKKLYTHKIKTYIQHADKLITNIIEYTDKVINYLNDNSDKIIEQITFNLQTFLRYITKKKNIRGIKKYILKYIKSINYNDIQKYVIIYFYDYLKILKQNKHNKYNKMYRNHEKYMFNDIYSNDNNNNNNNNNNKINNDDDDIIYDNNSQQQQQTNVGYVEENLFSVPYFLLQKNYDTGNKQLQKKSFDSNVNINNTTNIQYSDNLSNPASLYNDKNSIANQSYIDNTSAQNVHNDMINNNMSYNNIKDNFKYISVEIKLKCGLTDYQNMYDRYNIQQLIKIKNKNTEHLSLYVPSNFFNLDFWDIFCNLNYIFLFNSNNINMYINNKKYMNTSLCSFKYFNNFFFNYSLYFPTNDSINFYFNYLNQYKKGISRNKIKKNHDNNCYDENFHDYFINEYKTRMNTYINDNFECASQFNNSYNNMYENLNYLTFMNSSGEMEEKDRKKKKKNKNKNNDINNNMIDTKNNNNINVCNGSNSSNNNSSSSNSSSNNSNSSSSSSNTYNFYYNNNCSDNAFLRASQMNTLVNKNNIVLHNNLQKNSVWKYKRNHYNIINYCQRTCIIPENINYAYKNYIFSNYFYLKYIICGTNYDIKEMLLCIKNGEYRYCFNKLIYILDIYKNMYYVHMKTFCKSAIQKLRKQYDELMNEYYIPEKLRFNSRKDNIYWNIELCNIKYYYEKGKKCNNNNPVDINGSFSRHQDGVRKKTSICKNNKEFNLFFTEMHFKYNNKFQRIISEYLNDYINVNGLKGQFMKFKKYYNILYYDFYKKLKNKFEKKYYALLKGELKIRKDFFKKLQENFKEKVLHKLNKELFYLYDEKLKNNYYFNYIMTNKLHMSVRTYFCNCQYYISNVLEKVIIRYREKGYEEQVNYHLFCFLDIMNYIYMKNKNKWTNRLKLLNNSFNNNKEQSKNMIELIQNIMYHNLNLTKKNPFEINQNYNENLVILSCIIRKEKYLFYKLLYFQCFSSGQVQMISVMLYFIKMFEQLFNFRKEPNDDIENDYDTKKSRYEELNEGYDKIFANFKYYNKSLENIFNITENIYIKNHKNLLHFINTQKIKRLSEYVFNSTKKSSPYVKIKNEKNKKKNIKYDAFTYLQNCHFILGNELLLDAVQICNKATNNKYNYLKTEMKVNTRNVYYRIYETNHPSLKKKRFTYPHQSYIKSKYNTRQKFIEDILSKETLITTDHFHYLSSSHFLNHLNSKNISLLKEKPKQVNIKKAMLVYKNMIYFVCRFLISKTFCDNSTIFNIYINHDNTKEDMNTLQYLKNNRFKVLTINKNINSSKNDLNVLLQHEQNHNLFFNSTNIQNKNIEQDEFCYYNDNNSSNSSSNYINSYNQHDSVNHNNYNNNNDDDDATIKKMNKKIYISRAKGGSSKQHYPLIRKIDLKRKKLHYTNQMNRHFKKLITSTYITQQDKKIFYRISLIDLSIKSLKKMDYWKNQMDNIISIYNKFCTN</sequence>
<dbReference type="OrthoDB" id="392903at2759"/>
<accession>A0A024VT42</accession>
<dbReference type="EMBL" id="KI927843">
    <property type="protein sequence ID" value="ETW31468.1"/>
    <property type="molecule type" value="Genomic_DNA"/>
</dbReference>
<evidence type="ECO:0000256" key="1">
    <source>
        <dbReference type="SAM" id="MobiDB-lite"/>
    </source>
</evidence>
<feature type="region of interest" description="Disordered" evidence="1">
    <location>
        <begin position="1477"/>
        <end position="1503"/>
    </location>
</feature>
<feature type="compositionally biased region" description="Low complexity" evidence="1">
    <location>
        <begin position="1477"/>
        <end position="1498"/>
    </location>
</feature>
<organism evidence="2 3">
    <name type="scientific">Plasmodium falciparum FCH/4</name>
    <dbReference type="NCBI Taxonomy" id="1036724"/>
    <lineage>
        <taxon>Eukaryota</taxon>
        <taxon>Sar</taxon>
        <taxon>Alveolata</taxon>
        <taxon>Apicomplexa</taxon>
        <taxon>Aconoidasida</taxon>
        <taxon>Haemosporida</taxon>
        <taxon>Plasmodiidae</taxon>
        <taxon>Plasmodium</taxon>
        <taxon>Plasmodium (Laverania)</taxon>
    </lineage>
</organism>
<gene>
    <name evidence="2" type="ORF">PFFCH_01066</name>
</gene>
<evidence type="ECO:0000313" key="3">
    <source>
        <dbReference type="Proteomes" id="UP000030656"/>
    </source>
</evidence>